<evidence type="ECO:0000313" key="2">
    <source>
        <dbReference type="Proteomes" id="UP000887116"/>
    </source>
</evidence>
<sequence>MTESVCSFRKLISGSSSSRLYSLCTGLTNSPVSVLTRATLTCPSFPGISSIILASDHRVRFFELFSSTTTSPTVKGLDFQWY</sequence>
<accession>A0A8X6GF32</accession>
<evidence type="ECO:0000313" key="1">
    <source>
        <dbReference type="EMBL" id="GFR03107.1"/>
    </source>
</evidence>
<reference evidence="1" key="1">
    <citation type="submission" date="2020-07" db="EMBL/GenBank/DDBJ databases">
        <title>Multicomponent nature underlies the extraordinary mechanical properties of spider dragline silk.</title>
        <authorList>
            <person name="Kono N."/>
            <person name="Nakamura H."/>
            <person name="Mori M."/>
            <person name="Yoshida Y."/>
            <person name="Ohtoshi R."/>
            <person name="Malay A.D."/>
            <person name="Moran D.A.P."/>
            <person name="Tomita M."/>
            <person name="Numata K."/>
            <person name="Arakawa K."/>
        </authorList>
    </citation>
    <scope>NUCLEOTIDE SEQUENCE</scope>
</reference>
<dbReference type="EMBL" id="BMAO01005681">
    <property type="protein sequence ID" value="GFR03107.1"/>
    <property type="molecule type" value="Genomic_DNA"/>
</dbReference>
<gene>
    <name evidence="1" type="ORF">TNCT_613911</name>
</gene>
<protein>
    <submittedName>
        <fullName evidence="1">Uncharacterized protein</fullName>
    </submittedName>
</protein>
<proteinExistence type="predicted"/>
<organism evidence="1 2">
    <name type="scientific">Trichonephila clavata</name>
    <name type="common">Joro spider</name>
    <name type="synonym">Nephila clavata</name>
    <dbReference type="NCBI Taxonomy" id="2740835"/>
    <lineage>
        <taxon>Eukaryota</taxon>
        <taxon>Metazoa</taxon>
        <taxon>Ecdysozoa</taxon>
        <taxon>Arthropoda</taxon>
        <taxon>Chelicerata</taxon>
        <taxon>Arachnida</taxon>
        <taxon>Araneae</taxon>
        <taxon>Araneomorphae</taxon>
        <taxon>Entelegynae</taxon>
        <taxon>Araneoidea</taxon>
        <taxon>Nephilidae</taxon>
        <taxon>Trichonephila</taxon>
    </lineage>
</organism>
<keyword evidence="2" id="KW-1185">Reference proteome</keyword>
<dbReference type="Proteomes" id="UP000887116">
    <property type="component" value="Unassembled WGS sequence"/>
</dbReference>
<name>A0A8X6GF32_TRICU</name>
<dbReference type="AlphaFoldDB" id="A0A8X6GF32"/>
<comment type="caution">
    <text evidence="1">The sequence shown here is derived from an EMBL/GenBank/DDBJ whole genome shotgun (WGS) entry which is preliminary data.</text>
</comment>